<dbReference type="AlphaFoldDB" id="A0A174PQY4"/>
<dbReference type="SUPFAM" id="SSF102705">
    <property type="entry name" value="NIF3 (NGG1p interacting factor 3)-like"/>
    <property type="match status" value="1"/>
</dbReference>
<evidence type="ECO:0000256" key="3">
    <source>
        <dbReference type="ARBA" id="ARBA00022723"/>
    </source>
</evidence>
<dbReference type="PANTHER" id="PTHR13799">
    <property type="entry name" value="NGG1 INTERACTING FACTOR 3"/>
    <property type="match status" value="1"/>
</dbReference>
<dbReference type="RefSeq" id="WP_055205995.1">
    <property type="nucleotide sequence ID" value="NZ_CZBO01000001.1"/>
</dbReference>
<name>A0A174PQY4_9CLOT</name>
<sequence>MSVKVRDIMEAMESLAPEVLKEDFDNVGLMVGSKDKDVKKILLALDCTKNVLNEAIENKCDMIITHHPLIFRKPNRIVPDDLLGYKITELIKNDIALYSSHTNLDSAKNGINKTIVEMLGFKSNEIIEKSKIKSFDEAGLGRIVRLEEEVSLSSIVEKVKNVLNIDTLRVVKGNENIKTIAIINGSGQDFISEAVKLGADCIITGDTTYHFASDYKELGVSIIDAGHFNTEWLVFLKVLDDIRNEFKDIEFIESKEAKDPYTFI</sequence>
<feature type="binding site" evidence="4">
    <location>
        <position position="227"/>
    </location>
    <ligand>
        <name>a divalent metal cation</name>
        <dbReference type="ChEBI" id="CHEBI:60240"/>
        <label>1</label>
    </ligand>
</feature>
<protein>
    <recommendedName>
        <fullName evidence="2">GTP cyclohydrolase 1 type 2 homolog</fullName>
    </recommendedName>
</protein>
<dbReference type="EMBL" id="CZBO01000001">
    <property type="protein sequence ID" value="CUP61537.1"/>
    <property type="molecule type" value="Genomic_DNA"/>
</dbReference>
<evidence type="ECO:0000256" key="2">
    <source>
        <dbReference type="ARBA" id="ARBA00022112"/>
    </source>
</evidence>
<dbReference type="Gene3D" id="3.40.1390.30">
    <property type="entry name" value="NIF3 (NGG1p interacting factor 3)-like"/>
    <property type="match status" value="2"/>
</dbReference>
<dbReference type="Proteomes" id="UP000095563">
    <property type="component" value="Unassembled WGS sequence"/>
</dbReference>
<evidence type="ECO:0000256" key="4">
    <source>
        <dbReference type="PIRSR" id="PIRSR602678-1"/>
    </source>
</evidence>
<comment type="similarity">
    <text evidence="1">Belongs to the GTP cyclohydrolase I type 2/NIF3 family.</text>
</comment>
<dbReference type="InterPro" id="IPR036069">
    <property type="entry name" value="DUF34/NIF3_sf"/>
</dbReference>
<reference evidence="5 6" key="1">
    <citation type="submission" date="2015-09" db="EMBL/GenBank/DDBJ databases">
        <authorList>
            <consortium name="Pathogen Informatics"/>
        </authorList>
    </citation>
    <scope>NUCLEOTIDE SEQUENCE [LARGE SCALE GENOMIC DNA]</scope>
    <source>
        <strain evidence="5 6">2789STDY5834956</strain>
    </source>
</reference>
<organism evidence="5 6">
    <name type="scientific">Clostridium baratii</name>
    <dbReference type="NCBI Taxonomy" id="1561"/>
    <lineage>
        <taxon>Bacteria</taxon>
        <taxon>Bacillati</taxon>
        <taxon>Bacillota</taxon>
        <taxon>Clostridia</taxon>
        <taxon>Eubacteriales</taxon>
        <taxon>Clostridiaceae</taxon>
        <taxon>Clostridium</taxon>
    </lineage>
</organism>
<dbReference type="Pfam" id="PF01784">
    <property type="entry name" value="DUF34_NIF3"/>
    <property type="match status" value="1"/>
</dbReference>
<dbReference type="FunFam" id="3.40.1390.30:FF:000001">
    <property type="entry name" value="GTP cyclohydrolase 1 type 2"/>
    <property type="match status" value="1"/>
</dbReference>
<feature type="binding site" evidence="4">
    <location>
        <position position="66"/>
    </location>
    <ligand>
        <name>a divalent metal cation</name>
        <dbReference type="ChEBI" id="CHEBI:60240"/>
        <label>1</label>
    </ligand>
</feature>
<feature type="binding site" evidence="4">
    <location>
        <position position="231"/>
    </location>
    <ligand>
        <name>a divalent metal cation</name>
        <dbReference type="ChEBI" id="CHEBI:60240"/>
        <label>1</label>
    </ligand>
</feature>
<evidence type="ECO:0000313" key="5">
    <source>
        <dbReference type="EMBL" id="CUP61537.1"/>
    </source>
</evidence>
<accession>A0A174PQY4</accession>
<dbReference type="GO" id="GO:0005737">
    <property type="term" value="C:cytoplasm"/>
    <property type="evidence" value="ECO:0007669"/>
    <property type="project" value="TreeGrafter"/>
</dbReference>
<evidence type="ECO:0000313" key="6">
    <source>
        <dbReference type="Proteomes" id="UP000095563"/>
    </source>
</evidence>
<dbReference type="PANTHER" id="PTHR13799:SF14">
    <property type="entry name" value="GTP CYCLOHYDROLASE 1 TYPE 2 HOMOLOG"/>
    <property type="match status" value="1"/>
</dbReference>
<feature type="binding site" evidence="4">
    <location>
        <position position="105"/>
    </location>
    <ligand>
        <name>a divalent metal cation</name>
        <dbReference type="ChEBI" id="CHEBI:60240"/>
        <label>1</label>
    </ligand>
</feature>
<dbReference type="NCBIfam" id="TIGR00486">
    <property type="entry name" value="YbgI_SA1388"/>
    <property type="match status" value="1"/>
</dbReference>
<gene>
    <name evidence="5" type="ORF">ERS852568_00162</name>
</gene>
<proteinExistence type="inferred from homology"/>
<dbReference type="GO" id="GO:0046872">
    <property type="term" value="F:metal ion binding"/>
    <property type="evidence" value="ECO:0007669"/>
    <property type="project" value="UniProtKB-KW"/>
</dbReference>
<feature type="binding site" evidence="4">
    <location>
        <position position="67"/>
    </location>
    <ligand>
        <name>a divalent metal cation</name>
        <dbReference type="ChEBI" id="CHEBI:60240"/>
        <label>1</label>
    </ligand>
</feature>
<dbReference type="InterPro" id="IPR002678">
    <property type="entry name" value="DUF34/NIF3"/>
</dbReference>
<keyword evidence="3 4" id="KW-0479">Metal-binding</keyword>
<evidence type="ECO:0000256" key="1">
    <source>
        <dbReference type="ARBA" id="ARBA00006964"/>
    </source>
</evidence>